<dbReference type="SUPFAM" id="SSF54928">
    <property type="entry name" value="RNA-binding domain, RBD"/>
    <property type="match status" value="1"/>
</dbReference>
<dbReference type="InterPro" id="IPR058942">
    <property type="entry name" value="AT3G52170-like"/>
</dbReference>
<evidence type="ECO:0000313" key="2">
    <source>
        <dbReference type="EMBL" id="KAE8735972.1"/>
    </source>
</evidence>
<dbReference type="PANTHER" id="PTHR34568:SF5">
    <property type="entry name" value="RNA-BINDING (RRM_RBD_RNP MOTIFS) FAMILY PROTEIN"/>
    <property type="match status" value="1"/>
</dbReference>
<evidence type="ECO:0000313" key="3">
    <source>
        <dbReference type="Proteomes" id="UP000436088"/>
    </source>
</evidence>
<dbReference type="AlphaFoldDB" id="A0A6A3D9Q4"/>
<reference evidence="2" key="1">
    <citation type="submission" date="2019-09" db="EMBL/GenBank/DDBJ databases">
        <title>Draft genome information of white flower Hibiscus syriacus.</title>
        <authorList>
            <person name="Kim Y.-M."/>
        </authorList>
    </citation>
    <scope>NUCLEOTIDE SEQUENCE [LARGE SCALE GENOMIC DNA]</scope>
    <source>
        <strain evidence="2">YM2019G1</strain>
    </source>
</reference>
<dbReference type="PANTHER" id="PTHR34568">
    <property type="entry name" value="RRM DOMAIN-CONTAINING PROTEIN"/>
    <property type="match status" value="1"/>
</dbReference>
<gene>
    <name evidence="2" type="ORF">F3Y22_tig00000218pilonHSYRG00055</name>
</gene>
<feature type="region of interest" description="Disordered" evidence="1">
    <location>
        <begin position="117"/>
        <end position="136"/>
    </location>
</feature>
<keyword evidence="3" id="KW-1185">Reference proteome</keyword>
<comment type="caution">
    <text evidence="2">The sequence shown here is derived from an EMBL/GenBank/DDBJ whole genome shotgun (WGS) entry which is preliminary data.</text>
</comment>
<organism evidence="2 3">
    <name type="scientific">Hibiscus syriacus</name>
    <name type="common">Rose of Sharon</name>
    <dbReference type="NCBI Taxonomy" id="106335"/>
    <lineage>
        <taxon>Eukaryota</taxon>
        <taxon>Viridiplantae</taxon>
        <taxon>Streptophyta</taxon>
        <taxon>Embryophyta</taxon>
        <taxon>Tracheophyta</taxon>
        <taxon>Spermatophyta</taxon>
        <taxon>Magnoliopsida</taxon>
        <taxon>eudicotyledons</taxon>
        <taxon>Gunneridae</taxon>
        <taxon>Pentapetalae</taxon>
        <taxon>rosids</taxon>
        <taxon>malvids</taxon>
        <taxon>Malvales</taxon>
        <taxon>Malvaceae</taxon>
        <taxon>Malvoideae</taxon>
        <taxon>Hibiscus</taxon>
    </lineage>
</organism>
<evidence type="ECO:0000256" key="1">
    <source>
        <dbReference type="SAM" id="MobiDB-lite"/>
    </source>
</evidence>
<sequence>MATSYLLRLKPRGLHFNGRASDTVGGNAFKESDVNAISEVCKMHSNSDNVALGDVQTIVQPPEAVRVSDGNELRTSVTDVTVENSLKMNQSRKISDMFVEKLKNDVERFQGVITATSVQRPTASTNSGKNRTSSKRSLRVKELLNVMMRKMNDPTGGEMAGNVQDTLEPTESLKGKKMEKNIKTNSLLEDMKGLFGEEQTINAQERTILDATDQRTIGGFLKNDQSAANFQDSDHSKGGLCNTVRTPANLHKSDVKRRHTLLKQILGEEQSMKDQERIISNVTDQCRNGGFPNNVQSPAKLQNSDVKRCTLFKEHLMSHGNKMSLDEKEESSSLAESISEKEDSSLNLANSNYVKSGSNSNGSHPVSREEVESHLQTCFLGKEGSKDNKVLVRFLTKNVEKQNILEAFSDCGPIVNIEELSSPKQSPFKDFLTSQGSETSLKKNDLNIMEAEALVESISSEDSGSAISIPDLIGDPEATSSLVKNPIKTVKVKHLPEDISSQQLKEALAFCHSNISNIFFVSTSSVVRVEFETEDAKERALAQRSILVSERKLSILRIDAPMTTMVRISNINFNSKFQKICNSYAKVKCTMKRITGVVDVHFKLAEWPNMLNIVNSASITSSLNGLEVDENWWVALPAPVFPPVILRALWCRPEGRQHVNAVIYKLSREVEKPISTT</sequence>
<feature type="compositionally biased region" description="Polar residues" evidence="1">
    <location>
        <begin position="117"/>
        <end position="131"/>
    </location>
</feature>
<protein>
    <recommendedName>
        <fullName evidence="4">RRM domain-containing protein</fullName>
    </recommendedName>
</protein>
<evidence type="ECO:0008006" key="4">
    <source>
        <dbReference type="Google" id="ProtNLM"/>
    </source>
</evidence>
<dbReference type="EMBL" id="VEPZ02000023">
    <property type="protein sequence ID" value="KAE8735972.1"/>
    <property type="molecule type" value="Genomic_DNA"/>
</dbReference>
<dbReference type="GO" id="GO:0003676">
    <property type="term" value="F:nucleic acid binding"/>
    <property type="evidence" value="ECO:0007669"/>
    <property type="project" value="InterPro"/>
</dbReference>
<feature type="compositionally biased region" description="Polar residues" evidence="1">
    <location>
        <begin position="345"/>
        <end position="364"/>
    </location>
</feature>
<feature type="region of interest" description="Disordered" evidence="1">
    <location>
        <begin position="320"/>
        <end position="369"/>
    </location>
</feature>
<proteinExistence type="predicted"/>
<dbReference type="Proteomes" id="UP000436088">
    <property type="component" value="Unassembled WGS sequence"/>
</dbReference>
<dbReference type="InterPro" id="IPR035979">
    <property type="entry name" value="RBD_domain_sf"/>
</dbReference>
<accession>A0A6A3D9Q4</accession>
<name>A0A6A3D9Q4_HIBSY</name>